<evidence type="ECO:0000313" key="3">
    <source>
        <dbReference type="EMBL" id="KAK2595409.1"/>
    </source>
</evidence>
<dbReference type="PRINTS" id="PR00081">
    <property type="entry name" value="GDHRDH"/>
</dbReference>
<dbReference type="AlphaFoldDB" id="A0AAJ0FXK4"/>
<name>A0AAJ0FXK4_9HYPO</name>
<comment type="caution">
    <text evidence="3">The sequence shown here is derived from an EMBL/GenBank/DDBJ whole genome shotgun (WGS) entry which is preliminary data.</text>
</comment>
<comment type="similarity">
    <text evidence="1">Belongs to the short-chain dehydrogenases/reductases (SDR) family.</text>
</comment>
<evidence type="ECO:0000313" key="4">
    <source>
        <dbReference type="Proteomes" id="UP001251528"/>
    </source>
</evidence>
<dbReference type="PANTHER" id="PTHR42760:SF135">
    <property type="entry name" value="BLL7886 PROTEIN"/>
    <property type="match status" value="1"/>
</dbReference>
<dbReference type="GO" id="GO:0016616">
    <property type="term" value="F:oxidoreductase activity, acting on the CH-OH group of donors, NAD or NADP as acceptor"/>
    <property type="evidence" value="ECO:0007669"/>
    <property type="project" value="TreeGrafter"/>
</dbReference>
<dbReference type="InterPro" id="IPR002347">
    <property type="entry name" value="SDR_fam"/>
</dbReference>
<keyword evidence="2" id="KW-0521">NADP</keyword>
<dbReference type="Pfam" id="PF13561">
    <property type="entry name" value="adh_short_C2"/>
    <property type="match status" value="1"/>
</dbReference>
<dbReference type="InterPro" id="IPR036291">
    <property type="entry name" value="NAD(P)-bd_dom_sf"/>
</dbReference>
<evidence type="ECO:0000256" key="2">
    <source>
        <dbReference type="ARBA" id="ARBA00022857"/>
    </source>
</evidence>
<evidence type="ECO:0000256" key="1">
    <source>
        <dbReference type="ARBA" id="ARBA00006484"/>
    </source>
</evidence>
<proteinExistence type="inferred from homology"/>
<organism evidence="3 4">
    <name type="scientific">Conoideocrella luteorostrata</name>
    <dbReference type="NCBI Taxonomy" id="1105319"/>
    <lineage>
        <taxon>Eukaryota</taxon>
        <taxon>Fungi</taxon>
        <taxon>Dikarya</taxon>
        <taxon>Ascomycota</taxon>
        <taxon>Pezizomycotina</taxon>
        <taxon>Sordariomycetes</taxon>
        <taxon>Hypocreomycetidae</taxon>
        <taxon>Hypocreales</taxon>
        <taxon>Clavicipitaceae</taxon>
        <taxon>Conoideocrella</taxon>
    </lineage>
</organism>
<dbReference type="EMBL" id="JASWJB010000133">
    <property type="protein sequence ID" value="KAK2595409.1"/>
    <property type="molecule type" value="Genomic_DNA"/>
</dbReference>
<gene>
    <name evidence="3" type="ORF">QQS21_006883</name>
</gene>
<dbReference type="Proteomes" id="UP001251528">
    <property type="component" value="Unassembled WGS sequence"/>
</dbReference>
<accession>A0AAJ0FXK4</accession>
<dbReference type="Gene3D" id="3.40.50.720">
    <property type="entry name" value="NAD(P)-binding Rossmann-like Domain"/>
    <property type="match status" value="1"/>
</dbReference>
<dbReference type="GO" id="GO:0030497">
    <property type="term" value="P:fatty acid elongation"/>
    <property type="evidence" value="ECO:0007669"/>
    <property type="project" value="TreeGrafter"/>
</dbReference>
<reference evidence="3" key="1">
    <citation type="submission" date="2023-06" db="EMBL/GenBank/DDBJ databases">
        <title>Conoideocrella luteorostrata (Hypocreales: Clavicipitaceae), a potential biocontrol fungus for elongate hemlock scale in United States Christmas tree production areas.</title>
        <authorList>
            <person name="Barrett H."/>
            <person name="Lovett B."/>
            <person name="Macias A.M."/>
            <person name="Stajich J.E."/>
            <person name="Kasson M.T."/>
        </authorList>
    </citation>
    <scope>NUCLEOTIDE SEQUENCE</scope>
    <source>
        <strain evidence="3">ARSEF 14590</strain>
    </source>
</reference>
<dbReference type="SUPFAM" id="SSF51735">
    <property type="entry name" value="NAD(P)-binding Rossmann-fold domains"/>
    <property type="match status" value="1"/>
</dbReference>
<protein>
    <submittedName>
        <fullName evidence="3">Uncharacterized protein</fullName>
    </submittedName>
</protein>
<sequence length="267" mass="27743">MSSFTTNLCGKHAMVTGGTKGIGRAITEALLAEGANVSYCARSVSGTEFPFSEATSAAVAVGTSVDISSASAIKAWVEDAVLRFGRIDVVVANAASFASQASPESWQKSFQADILGLVTLIDASAPHLQNNSSKCGSIIIISSLAGFEAKHWAVASPYSTFKRAQATLAKDYSRKLAPLGVRINTVVPGAIETPGAELADGTRAPSKFQTAMETNPEYMRSILEGIPLGRFGCAEELARVVVFLASPLASYICGANIVVDGAMSTAL</sequence>
<dbReference type="PANTHER" id="PTHR42760">
    <property type="entry name" value="SHORT-CHAIN DEHYDROGENASES/REDUCTASES FAMILY MEMBER"/>
    <property type="match status" value="1"/>
</dbReference>
<dbReference type="FunFam" id="3.40.50.720:FF:000084">
    <property type="entry name" value="Short-chain dehydrogenase reductase"/>
    <property type="match status" value="1"/>
</dbReference>
<keyword evidence="4" id="KW-1185">Reference proteome</keyword>